<feature type="region of interest" description="Disordered" evidence="5">
    <location>
        <begin position="372"/>
        <end position="391"/>
    </location>
</feature>
<evidence type="ECO:0000259" key="7">
    <source>
        <dbReference type="Pfam" id="PF12051"/>
    </source>
</evidence>
<feature type="transmembrane region" description="Helical" evidence="6">
    <location>
        <begin position="658"/>
        <end position="679"/>
    </location>
</feature>
<dbReference type="Gene3D" id="3.40.1710.10">
    <property type="entry name" value="abc type-2 transporter like domain"/>
    <property type="match status" value="1"/>
</dbReference>
<dbReference type="STRING" id="272562.CA_C3589"/>
<comment type="subcellular location">
    <subcellularLocation>
        <location evidence="1">Membrane</location>
        <topology evidence="1">Multi-pass membrane protein</topology>
    </subcellularLocation>
</comment>
<dbReference type="Pfam" id="PF12051">
    <property type="entry name" value="DUF3533"/>
    <property type="match status" value="1"/>
</dbReference>
<sequence>MKLQELKSNKNFMWKIIAIVTGAIMFIPMMYSLFYLGAFWDPYGNLSQVPVAIVNQDKSYSKDGKTYTLGNDLVKKLKDDENMKWEFVSYNEAKRGVDGTDYYAMIVVPKDFSKKIANSSSGDFKKPKLTYIANKGKNYIFSQLSYKAAEKLETEISNKITKETSQVLVDKLYDVKSSLKDASDAQNKIQDGTQKLFNGSGDLSTGLNTAYNGSQTLSSGLNTAATGSQALKSGLDTAASGSSTLGNGIYQLSNGNTTIKNGLFSALSGSSNLNGGLNQLLDGQSQIVKGSKDLLDGLSQFKSSLSNGSDMSSLSTATGAISKSSSAILQNSSQTASKAGDANQKIQDAMDALNKGDTATALSKLQDAKSDASTIQSLNSPQAPAPNKAPDNITAAATIGKISDAIPEQVKASVTETQQKAGAAVDQFIAGTSKLKQGSKQVYDGLSSAASGSKDLSSGLTQLYDGSNKLQNGLNSAYAGSLNLTTGLNTASAKTGELSTGLGTLNSGSQALNSGIGTLNTGAQTLNNGIGTLNDGTTKLKDGLNDGYNTLNNKLKFTSTTMGNFVSSPISLSDKSINTVSKYGEGLAPYFISLSLWLGAMFINLIISVVGMLKLTKNKFLNSFLGKLLVGVGLVTIQSIMLTFSLQLVLGVDSVNTAYLYLNNVFTSIVFFSIMYGLSTAFGIMATPISFVLLILQLSACAGTFPIETAPVFYRMVNKFIPMTYTVKVIRMILSGINYSDLSHNLLILLSFIVIFLVGGFGIKTLRLSIKKQVSSEAAENIA</sequence>
<dbReference type="PIR" id="E97340">
    <property type="entry name" value="E97340"/>
</dbReference>
<protein>
    <submittedName>
        <fullName evidence="9">Uncharacterized conserved membrane protein, YHGE B.subtilis ortholog</fullName>
    </submittedName>
</protein>
<evidence type="ECO:0000256" key="1">
    <source>
        <dbReference type="ARBA" id="ARBA00004141"/>
    </source>
</evidence>
<dbReference type="EMBL" id="AE001437">
    <property type="protein sequence ID" value="AAK81512.1"/>
    <property type="molecule type" value="Genomic_DNA"/>
</dbReference>
<organism evidence="9 10">
    <name type="scientific">Clostridium acetobutylicum (strain ATCC 824 / DSM 792 / JCM 1419 / IAM 19013 / LMG 5710 / NBRC 13948 / NRRL B-527 / VKM B-1787 / 2291 / W)</name>
    <dbReference type="NCBI Taxonomy" id="272562"/>
    <lineage>
        <taxon>Bacteria</taxon>
        <taxon>Bacillati</taxon>
        <taxon>Bacillota</taxon>
        <taxon>Clostridia</taxon>
        <taxon>Eubacteriales</taxon>
        <taxon>Clostridiaceae</taxon>
        <taxon>Clostridium</taxon>
    </lineage>
</organism>
<dbReference type="PANTHER" id="PTHR43077">
    <property type="entry name" value="TRANSPORT PERMEASE YVFS-RELATED"/>
    <property type="match status" value="1"/>
</dbReference>
<dbReference type="InterPro" id="IPR013525">
    <property type="entry name" value="ABC2_TM"/>
</dbReference>
<dbReference type="Pfam" id="PF12698">
    <property type="entry name" value="ABC2_membrane_3"/>
    <property type="match status" value="1"/>
</dbReference>
<dbReference type="HOGENOM" id="CLU_004534_1_0_9"/>
<dbReference type="InterPro" id="IPR017501">
    <property type="entry name" value="Phage_infect_YhgE_C"/>
</dbReference>
<evidence type="ECO:0000256" key="5">
    <source>
        <dbReference type="SAM" id="MobiDB-lite"/>
    </source>
</evidence>
<proteinExistence type="predicted"/>
<dbReference type="PATRIC" id="fig|272562.8.peg.3778"/>
<evidence type="ECO:0000313" key="10">
    <source>
        <dbReference type="Proteomes" id="UP000000814"/>
    </source>
</evidence>
<gene>
    <name evidence="9" type="ordered locus">CA_C3589</name>
</gene>
<dbReference type="NCBIfam" id="TIGR03061">
    <property type="entry name" value="pip_yhgE_Nterm"/>
    <property type="match status" value="1"/>
</dbReference>
<feature type="transmembrane region" description="Helical" evidence="6">
    <location>
        <begin position="590"/>
        <end position="613"/>
    </location>
</feature>
<dbReference type="SUPFAM" id="SSF101967">
    <property type="entry name" value="Adhesin YadA, collagen-binding domain"/>
    <property type="match status" value="1"/>
</dbReference>
<dbReference type="PANTHER" id="PTHR43077:SF5">
    <property type="entry name" value="PHAGE INFECTION PROTEIN"/>
    <property type="match status" value="1"/>
</dbReference>
<dbReference type="GO" id="GO:0140359">
    <property type="term" value="F:ABC-type transporter activity"/>
    <property type="evidence" value="ECO:0007669"/>
    <property type="project" value="InterPro"/>
</dbReference>
<dbReference type="Gene3D" id="1.10.287.950">
    <property type="entry name" value="Methyl-accepting chemotaxis protein"/>
    <property type="match status" value="1"/>
</dbReference>
<keyword evidence="3 6" id="KW-1133">Transmembrane helix</keyword>
<accession>Q97D91</accession>
<evidence type="ECO:0000256" key="6">
    <source>
        <dbReference type="SAM" id="Phobius"/>
    </source>
</evidence>
<dbReference type="eggNOG" id="COG1511">
    <property type="taxonomic scope" value="Bacteria"/>
</dbReference>
<dbReference type="InterPro" id="IPR022703">
    <property type="entry name" value="DUF3533"/>
</dbReference>
<evidence type="ECO:0000256" key="4">
    <source>
        <dbReference type="ARBA" id="ARBA00023136"/>
    </source>
</evidence>
<dbReference type="GO" id="GO:0016020">
    <property type="term" value="C:membrane"/>
    <property type="evidence" value="ECO:0007669"/>
    <property type="project" value="UniProtKB-SubCell"/>
</dbReference>
<dbReference type="OrthoDB" id="9811483at2"/>
<keyword evidence="10" id="KW-1185">Reference proteome</keyword>
<evidence type="ECO:0000256" key="2">
    <source>
        <dbReference type="ARBA" id="ARBA00022692"/>
    </source>
</evidence>
<name>Q97D91_CLOAB</name>
<dbReference type="Proteomes" id="UP000000814">
    <property type="component" value="Chromosome"/>
</dbReference>
<dbReference type="InterPro" id="IPR017500">
    <property type="entry name" value="Phage_infect_YhgE_N"/>
</dbReference>
<feature type="transmembrane region" description="Helical" evidence="6">
    <location>
        <begin position="691"/>
        <end position="714"/>
    </location>
</feature>
<feature type="transmembrane region" description="Helical" evidence="6">
    <location>
        <begin position="742"/>
        <end position="763"/>
    </location>
</feature>
<feature type="transmembrane region" description="Helical" evidence="6">
    <location>
        <begin position="12"/>
        <end position="40"/>
    </location>
</feature>
<reference evidence="9 10" key="1">
    <citation type="journal article" date="2001" name="J. Bacteriol.">
        <title>Genome sequence and comparative analysis of the solvent-producing bacterium Clostridium acetobutylicum.</title>
        <authorList>
            <person name="Nolling J."/>
            <person name="Breton G."/>
            <person name="Omelchenko M.V."/>
            <person name="Makarova K.S."/>
            <person name="Zeng Q."/>
            <person name="Gibson R."/>
            <person name="Lee H.M."/>
            <person name="Dubois J."/>
            <person name="Qiu D."/>
            <person name="Hitti J."/>
            <person name="Wolf Y.I."/>
            <person name="Tatusov R.L."/>
            <person name="Sabathe F."/>
            <person name="Doucette-Stamm L."/>
            <person name="Soucaille P."/>
            <person name="Daly M.J."/>
            <person name="Bennett G.N."/>
            <person name="Koonin E.V."/>
            <person name="Smith D.R."/>
        </authorList>
    </citation>
    <scope>NUCLEOTIDE SEQUENCE [LARGE SCALE GENOMIC DNA]</scope>
    <source>
        <strain evidence="10">ATCC 824 / DSM 792 / JCM 1419 / LMG 5710 / VKM B-1787</strain>
    </source>
</reference>
<dbReference type="KEGG" id="cac:CA_C3589"/>
<dbReference type="GeneID" id="45000087"/>
<dbReference type="NCBIfam" id="TIGR03062">
    <property type="entry name" value="pip_yhgE_Cterm"/>
    <property type="match status" value="1"/>
</dbReference>
<dbReference type="InterPro" id="IPR051328">
    <property type="entry name" value="T7SS_ABC-Transporter"/>
</dbReference>
<keyword evidence="2 6" id="KW-0812">Transmembrane</keyword>
<feature type="domain" description="ABC-2 type transporter transmembrane" evidence="8">
    <location>
        <begin position="412"/>
        <end position="759"/>
    </location>
</feature>
<dbReference type="InterPro" id="IPR011049">
    <property type="entry name" value="Serralysin-like_metalloprot_C"/>
</dbReference>
<keyword evidence="4 6" id="KW-0472">Membrane</keyword>
<feature type="compositionally biased region" description="Polar residues" evidence="5">
    <location>
        <begin position="372"/>
        <end position="382"/>
    </location>
</feature>
<evidence type="ECO:0000256" key="3">
    <source>
        <dbReference type="ARBA" id="ARBA00022989"/>
    </source>
</evidence>
<dbReference type="AlphaFoldDB" id="Q97D91"/>
<evidence type="ECO:0000259" key="8">
    <source>
        <dbReference type="Pfam" id="PF12698"/>
    </source>
</evidence>
<feature type="domain" description="DUF3533" evidence="7">
    <location>
        <begin position="32"/>
        <end position="180"/>
    </location>
</feature>
<dbReference type="NCBIfam" id="TIGR03057">
    <property type="entry name" value="xxxLxxG_by_4"/>
    <property type="match status" value="6"/>
</dbReference>
<dbReference type="RefSeq" id="WP_010966852.1">
    <property type="nucleotide sequence ID" value="NC_003030.1"/>
</dbReference>
<feature type="transmembrane region" description="Helical" evidence="6">
    <location>
        <begin position="625"/>
        <end position="646"/>
    </location>
</feature>
<dbReference type="InterPro" id="IPR023908">
    <property type="entry name" value="xxxLxxG_rpt"/>
</dbReference>
<evidence type="ECO:0000313" key="9">
    <source>
        <dbReference type="EMBL" id="AAK81512.1"/>
    </source>
</evidence>